<dbReference type="KEGG" id="fcy:FRACYDRAFT_232494"/>
<keyword evidence="1" id="KW-0479">Metal-binding</keyword>
<evidence type="ECO:0000259" key="3">
    <source>
        <dbReference type="PROSITE" id="PS50103"/>
    </source>
</evidence>
<organism evidence="4 5">
    <name type="scientific">Fragilariopsis cylindrus CCMP1102</name>
    <dbReference type="NCBI Taxonomy" id="635003"/>
    <lineage>
        <taxon>Eukaryota</taxon>
        <taxon>Sar</taxon>
        <taxon>Stramenopiles</taxon>
        <taxon>Ochrophyta</taxon>
        <taxon>Bacillariophyta</taxon>
        <taxon>Bacillariophyceae</taxon>
        <taxon>Bacillariophycidae</taxon>
        <taxon>Bacillariales</taxon>
        <taxon>Bacillariaceae</taxon>
        <taxon>Fragilariopsis</taxon>
    </lineage>
</organism>
<feature type="compositionally biased region" description="Polar residues" evidence="2">
    <location>
        <begin position="505"/>
        <end position="514"/>
    </location>
</feature>
<accession>A0A1E7FW10</accession>
<reference evidence="4 5" key="1">
    <citation type="submission" date="2016-09" db="EMBL/GenBank/DDBJ databases">
        <title>Extensive genetic diversity and differential bi-allelic expression allows diatom success in the polar Southern Ocean.</title>
        <authorList>
            <consortium name="DOE Joint Genome Institute"/>
            <person name="Mock T."/>
            <person name="Otillar R.P."/>
            <person name="Strauss J."/>
            <person name="Dupont C."/>
            <person name="Frickenhaus S."/>
            <person name="Maumus F."/>
            <person name="Mcmullan M."/>
            <person name="Sanges R."/>
            <person name="Schmutz J."/>
            <person name="Toseland A."/>
            <person name="Valas R."/>
            <person name="Veluchamy A."/>
            <person name="Ward B.J."/>
            <person name="Allen A."/>
            <person name="Barry K."/>
            <person name="Falciatore A."/>
            <person name="Ferrante M."/>
            <person name="Fortunato A.E."/>
            <person name="Gloeckner G."/>
            <person name="Gruber A."/>
            <person name="Hipkin R."/>
            <person name="Janech M."/>
            <person name="Kroth P."/>
            <person name="Leese F."/>
            <person name="Lindquist E."/>
            <person name="Lyon B.R."/>
            <person name="Martin J."/>
            <person name="Mayer C."/>
            <person name="Parker M."/>
            <person name="Quesneville H."/>
            <person name="Raymond J."/>
            <person name="Uhlig C."/>
            <person name="Valentin K.U."/>
            <person name="Worden A.Z."/>
            <person name="Armbrust E.V."/>
            <person name="Bowler C."/>
            <person name="Green B."/>
            <person name="Moulton V."/>
            <person name="Van Oosterhout C."/>
            <person name="Grigoriev I."/>
        </authorList>
    </citation>
    <scope>NUCLEOTIDE SEQUENCE [LARGE SCALE GENOMIC DNA]</scope>
    <source>
        <strain evidence="4 5">CCMP1102</strain>
    </source>
</reference>
<dbReference type="PROSITE" id="PS50103">
    <property type="entry name" value="ZF_C3H1"/>
    <property type="match status" value="2"/>
</dbReference>
<dbReference type="Proteomes" id="UP000095751">
    <property type="component" value="Unassembled WGS sequence"/>
</dbReference>
<dbReference type="EMBL" id="KV784353">
    <property type="protein sequence ID" value="OEU22341.1"/>
    <property type="molecule type" value="Genomic_DNA"/>
</dbReference>
<feature type="compositionally biased region" description="Polar residues" evidence="2">
    <location>
        <begin position="302"/>
        <end position="318"/>
    </location>
</feature>
<keyword evidence="1" id="KW-0862">Zinc</keyword>
<sequence length="674" mass="74084">MVGNILEFFEYLEDQKVVYSTVLSPGETKATESDIDAYANRVLEAMSPLDKSSIDDSLGPYVTSLLRCADIKDKNQVEELLEFDSLLELLEDQCNIDKKMASDCIILIVDAVVTSVLPFSERTITTTNGPSGLYAGGGLDSFRSMKSYLPDTTAFTATTTGENTDSSIGGPSPLKPDNLIPIDLMGVLDDPSPNHSDELRRRDSSQIQQQQQVYQFQMPSQNQQHYSQLHDEYDAIKQSSRTDVDFPPLGASTEKPKKIRIAGSKKSSHGKTKQHSDKDLAATLFRPARPRQNSIESEEASSHQQRSRGSSIASTTMTSNLDDGSGGGGNNNIYFQQQFNSCVEVLLSMNQDLSEEAAYQAGLMANTDFNLAQHIVDSALTAPPICRHMLSDGCYRSDCTFSHDVDGHTCLFWVRGRCGKGSTCKFFHGFSVKLLNGIDTSTATTTSQYYSTSNAVSSHATTQNNNMATSSRYPPYSYPSPTCPSSASVPSSMNGFGNPSPLPPSTWQRPDSSTETSFSFVNISSKGYEKKQVSGAPSPTLSSNKLSGFPTVRIPQDLWNPHENRDSTIFYVAEPLERYRQVNTSVQRSDIIDLHFQSTKTFHVVLSVILPLKLNEMNQVWIVTGTDHHVGTKPHQNGGGALEQAVIQWLIDEKYDFARGKDRNGLGGALLVNR</sequence>
<dbReference type="AlphaFoldDB" id="A0A1E7FW10"/>
<keyword evidence="5" id="KW-1185">Reference proteome</keyword>
<dbReference type="InParanoid" id="A0A1E7FW10"/>
<feature type="region of interest" description="Disordered" evidence="2">
    <location>
        <begin position="239"/>
        <end position="325"/>
    </location>
</feature>
<proteinExistence type="predicted"/>
<feature type="region of interest" description="Disordered" evidence="2">
    <location>
        <begin position="488"/>
        <end position="514"/>
    </location>
</feature>
<dbReference type="GO" id="GO:0008270">
    <property type="term" value="F:zinc ion binding"/>
    <property type="evidence" value="ECO:0007669"/>
    <property type="project" value="UniProtKB-KW"/>
</dbReference>
<gene>
    <name evidence="4" type="ORF">FRACYDRAFT_232494</name>
</gene>
<evidence type="ECO:0000313" key="5">
    <source>
        <dbReference type="Proteomes" id="UP000095751"/>
    </source>
</evidence>
<dbReference type="InterPro" id="IPR000571">
    <property type="entry name" value="Znf_CCCH"/>
</dbReference>
<feature type="region of interest" description="Disordered" evidence="2">
    <location>
        <begin position="157"/>
        <end position="210"/>
    </location>
</feature>
<feature type="zinc finger region" description="C3H1-type" evidence="1">
    <location>
        <begin position="409"/>
        <end position="431"/>
    </location>
</feature>
<dbReference type="OrthoDB" id="3247158at2759"/>
<evidence type="ECO:0000313" key="4">
    <source>
        <dbReference type="EMBL" id="OEU22341.1"/>
    </source>
</evidence>
<evidence type="ECO:0000256" key="2">
    <source>
        <dbReference type="SAM" id="MobiDB-lite"/>
    </source>
</evidence>
<feature type="domain" description="C3H1-type" evidence="3">
    <location>
        <begin position="409"/>
        <end position="431"/>
    </location>
</feature>
<name>A0A1E7FW10_9STRA</name>
<protein>
    <recommendedName>
        <fullName evidence="3">C3H1-type domain-containing protein</fullName>
    </recommendedName>
</protein>
<keyword evidence="1" id="KW-0863">Zinc-finger</keyword>
<feature type="domain" description="C3H1-type" evidence="3">
    <location>
        <begin position="380"/>
        <end position="406"/>
    </location>
</feature>
<dbReference type="Gene3D" id="4.10.1000.10">
    <property type="entry name" value="Zinc finger, CCCH-type"/>
    <property type="match status" value="1"/>
</dbReference>
<evidence type="ECO:0000256" key="1">
    <source>
        <dbReference type="PROSITE-ProRule" id="PRU00723"/>
    </source>
</evidence>
<feature type="zinc finger region" description="C3H1-type" evidence="1">
    <location>
        <begin position="380"/>
        <end position="406"/>
    </location>
</feature>
<feature type="compositionally biased region" description="Basic and acidic residues" evidence="2">
    <location>
        <begin position="195"/>
        <end position="204"/>
    </location>
</feature>